<dbReference type="AlphaFoldDB" id="A0A0P7HE62"/>
<keyword evidence="2" id="KW-1185">Reference proteome</keyword>
<dbReference type="Proteomes" id="UP000050535">
    <property type="component" value="Unassembled WGS sequence"/>
</dbReference>
<reference evidence="2" key="1">
    <citation type="submission" date="2013-11" db="EMBL/GenBank/DDBJ databases">
        <authorList>
            <person name="Hoang H.T."/>
            <person name="Killian M.L."/>
            <person name="Madson D.M."/>
            <person name="Arruda P.H.E."/>
            <person name="Sun D."/>
            <person name="Schwartz K.J."/>
            <person name="Yoon K."/>
        </authorList>
    </citation>
    <scope>NUCLEOTIDE SEQUENCE [LARGE SCALE GENOMIC DNA]</scope>
    <source>
        <strain evidence="2">CDK2</strain>
    </source>
</reference>
<evidence type="ECO:0000313" key="2">
    <source>
        <dbReference type="Proteomes" id="UP000050535"/>
    </source>
</evidence>
<organism evidence="1 2">
    <name type="scientific">Halolamina pelagica</name>
    <dbReference type="NCBI Taxonomy" id="699431"/>
    <lineage>
        <taxon>Archaea</taxon>
        <taxon>Methanobacteriati</taxon>
        <taxon>Methanobacteriota</taxon>
        <taxon>Stenosarchaea group</taxon>
        <taxon>Halobacteria</taxon>
        <taxon>Halobacteriales</taxon>
        <taxon>Haloferacaceae</taxon>
    </lineage>
</organism>
<dbReference type="EMBL" id="LGUC01000001">
    <property type="protein sequence ID" value="KPN31968.1"/>
    <property type="molecule type" value="Genomic_DNA"/>
</dbReference>
<protein>
    <submittedName>
        <fullName evidence="1">Uncharacterized protein</fullName>
    </submittedName>
</protein>
<dbReference type="RefSeq" id="WP_144427214.1">
    <property type="nucleotide sequence ID" value="NZ_LGUC01000001.1"/>
</dbReference>
<accession>A0A0P7HE62</accession>
<dbReference type="STRING" id="699431.SY89_02725"/>
<comment type="caution">
    <text evidence="1">The sequence shown here is derived from an EMBL/GenBank/DDBJ whole genome shotgun (WGS) entry which is preliminary data.</text>
</comment>
<dbReference type="OrthoDB" id="193100at2157"/>
<evidence type="ECO:0000313" key="1">
    <source>
        <dbReference type="EMBL" id="KPN31968.1"/>
    </source>
</evidence>
<proteinExistence type="predicted"/>
<gene>
    <name evidence="1" type="ORF">SY89_02725</name>
</gene>
<name>A0A0P7HE62_9EURY</name>
<sequence length="279" mass="32246">MSLTSFLKDADEVRIVLDQTFEKPDIEITKERLAEPQTTNYALIGTAFDYVLRFWLEREYNQAESKPWVAHKGVNLAHLMEMKTTTKDGRGFNEVMASIEQRHQEYLETGEMTDELLASTLDLARFDWIYRSGKPPENLGEALDGDIEDLRCLYDIIPRDEFRGANHILLNPTFGSASHLVSGADADIVLDEMLVDIKTVKNLKLKPDYWRQLVGYVVLADLAGEELDEMPRFSDVGIYYARHGVLWKSPATDIYEHEKYEQFKHWFCEKAEEHFGETI</sequence>